<dbReference type="AlphaFoldDB" id="A0A0D0BGI1"/>
<feature type="transmembrane region" description="Helical" evidence="1">
    <location>
        <begin position="12"/>
        <end position="35"/>
    </location>
</feature>
<keyword evidence="3" id="KW-1185">Reference proteome</keyword>
<evidence type="ECO:0000256" key="1">
    <source>
        <dbReference type="SAM" id="Phobius"/>
    </source>
</evidence>
<keyword evidence="1" id="KW-1133">Transmembrane helix</keyword>
<dbReference type="HOGENOM" id="CLU_044614_3_3_1"/>
<feature type="transmembrane region" description="Helical" evidence="1">
    <location>
        <begin position="235"/>
        <end position="255"/>
    </location>
</feature>
<accession>A0A0D0BGI1</accession>
<feature type="transmembrane region" description="Helical" evidence="1">
    <location>
        <begin position="163"/>
        <end position="183"/>
    </location>
</feature>
<protein>
    <recommendedName>
        <fullName evidence="4">Chitin synthase export chaperone</fullName>
    </recommendedName>
</protein>
<organism evidence="2 3">
    <name type="scientific">Suillus luteus UH-Slu-Lm8-n1</name>
    <dbReference type="NCBI Taxonomy" id="930992"/>
    <lineage>
        <taxon>Eukaryota</taxon>
        <taxon>Fungi</taxon>
        <taxon>Dikarya</taxon>
        <taxon>Basidiomycota</taxon>
        <taxon>Agaricomycotina</taxon>
        <taxon>Agaricomycetes</taxon>
        <taxon>Agaricomycetidae</taxon>
        <taxon>Boletales</taxon>
        <taxon>Suillineae</taxon>
        <taxon>Suillaceae</taxon>
        <taxon>Suillus</taxon>
    </lineage>
</organism>
<reference evidence="2 3" key="1">
    <citation type="submission" date="2014-04" db="EMBL/GenBank/DDBJ databases">
        <authorList>
            <consortium name="DOE Joint Genome Institute"/>
            <person name="Kuo A."/>
            <person name="Ruytinx J."/>
            <person name="Rineau F."/>
            <person name="Colpaert J."/>
            <person name="Kohler A."/>
            <person name="Nagy L.G."/>
            <person name="Floudas D."/>
            <person name="Copeland A."/>
            <person name="Barry K.W."/>
            <person name="Cichocki N."/>
            <person name="Veneault-Fourrey C."/>
            <person name="LaButti K."/>
            <person name="Lindquist E.A."/>
            <person name="Lipzen A."/>
            <person name="Lundell T."/>
            <person name="Morin E."/>
            <person name="Murat C."/>
            <person name="Sun H."/>
            <person name="Tunlid A."/>
            <person name="Henrissat B."/>
            <person name="Grigoriev I.V."/>
            <person name="Hibbett D.S."/>
            <person name="Martin F."/>
            <person name="Nordberg H.P."/>
            <person name="Cantor M.N."/>
            <person name="Hua S.X."/>
        </authorList>
    </citation>
    <scope>NUCLEOTIDE SEQUENCE [LARGE SCALE GENOMIC DNA]</scope>
    <source>
        <strain evidence="2 3">UH-Slu-Lm8-n1</strain>
    </source>
</reference>
<feature type="transmembrane region" description="Helical" evidence="1">
    <location>
        <begin position="122"/>
        <end position="143"/>
    </location>
</feature>
<gene>
    <name evidence="2" type="ORF">CY34DRAFT_554870</name>
</gene>
<evidence type="ECO:0008006" key="4">
    <source>
        <dbReference type="Google" id="ProtNLM"/>
    </source>
</evidence>
<dbReference type="Proteomes" id="UP000054485">
    <property type="component" value="Unassembled WGS sequence"/>
</dbReference>
<feature type="transmembrane region" description="Helical" evidence="1">
    <location>
        <begin position="42"/>
        <end position="62"/>
    </location>
</feature>
<proteinExistence type="predicted"/>
<keyword evidence="1" id="KW-0812">Transmembrane</keyword>
<evidence type="ECO:0000313" key="2">
    <source>
        <dbReference type="EMBL" id="KIK45232.1"/>
    </source>
</evidence>
<evidence type="ECO:0000313" key="3">
    <source>
        <dbReference type="Proteomes" id="UP000054485"/>
    </source>
</evidence>
<feature type="transmembrane region" description="Helical" evidence="1">
    <location>
        <begin position="195"/>
        <end position="223"/>
    </location>
</feature>
<keyword evidence="1" id="KW-0472">Membrane</keyword>
<sequence>MGITLPEALLLAFFLETLFYGVFLTLYWLTLVILLKKCGIQRVLFIPVATLLLCIATAHLIIDLVRALEAFIFSVYTIGANTYYSNLASPLELAKTALYITQPTIADAVLVWRCYVLNDRSLLVGILGCIVLLTNAVIGYYVVWSLSRAGMGSTVYSTVPGLISTFYILTMLISVICTSLISWRIYRHSKSDGPAAFLPVLIVVVESGILYATSVLALLLAFLTGSNGQYPAMDIGPPIVGIVFCLIILQVHFHIGNNAQPNSSPKSFSNLFGEQGEQNVGHGMEPTAMHITEDMGIIQFDVMRSQRFSGDDC</sequence>
<name>A0A0D0BGI1_9AGAM</name>
<dbReference type="OrthoDB" id="2756618at2759"/>
<dbReference type="STRING" id="930992.A0A0D0BGI1"/>
<dbReference type="EMBL" id="KN835176">
    <property type="protein sequence ID" value="KIK45232.1"/>
    <property type="molecule type" value="Genomic_DNA"/>
</dbReference>
<dbReference type="InParanoid" id="A0A0D0BGI1"/>
<reference evidence="3" key="2">
    <citation type="submission" date="2015-01" db="EMBL/GenBank/DDBJ databases">
        <title>Evolutionary Origins and Diversification of the Mycorrhizal Mutualists.</title>
        <authorList>
            <consortium name="DOE Joint Genome Institute"/>
            <consortium name="Mycorrhizal Genomics Consortium"/>
            <person name="Kohler A."/>
            <person name="Kuo A."/>
            <person name="Nagy L.G."/>
            <person name="Floudas D."/>
            <person name="Copeland A."/>
            <person name="Barry K.W."/>
            <person name="Cichocki N."/>
            <person name="Veneault-Fourrey C."/>
            <person name="LaButti K."/>
            <person name="Lindquist E.A."/>
            <person name="Lipzen A."/>
            <person name="Lundell T."/>
            <person name="Morin E."/>
            <person name="Murat C."/>
            <person name="Riley R."/>
            <person name="Ohm R."/>
            <person name="Sun H."/>
            <person name="Tunlid A."/>
            <person name="Henrissat B."/>
            <person name="Grigoriev I.V."/>
            <person name="Hibbett D.S."/>
            <person name="Martin F."/>
        </authorList>
    </citation>
    <scope>NUCLEOTIDE SEQUENCE [LARGE SCALE GENOMIC DNA]</scope>
    <source>
        <strain evidence="3">UH-Slu-Lm8-n1</strain>
    </source>
</reference>